<organism evidence="1 2">
    <name type="scientific">Kalanchoe fedtschenkoi</name>
    <name type="common">Lavender scallops</name>
    <name type="synonym">South American air plant</name>
    <dbReference type="NCBI Taxonomy" id="63787"/>
    <lineage>
        <taxon>Eukaryota</taxon>
        <taxon>Viridiplantae</taxon>
        <taxon>Streptophyta</taxon>
        <taxon>Embryophyta</taxon>
        <taxon>Tracheophyta</taxon>
        <taxon>Spermatophyta</taxon>
        <taxon>Magnoliopsida</taxon>
        <taxon>eudicotyledons</taxon>
        <taxon>Gunneridae</taxon>
        <taxon>Pentapetalae</taxon>
        <taxon>Saxifragales</taxon>
        <taxon>Crassulaceae</taxon>
        <taxon>Kalanchoe</taxon>
    </lineage>
</organism>
<keyword evidence="2" id="KW-1185">Reference proteome</keyword>
<protein>
    <submittedName>
        <fullName evidence="1">Uncharacterized protein</fullName>
    </submittedName>
</protein>
<dbReference type="AlphaFoldDB" id="A0A7N0VE33"/>
<reference evidence="1" key="1">
    <citation type="submission" date="2021-01" db="UniProtKB">
        <authorList>
            <consortium name="EnsemblPlants"/>
        </authorList>
    </citation>
    <scope>IDENTIFICATION</scope>
</reference>
<evidence type="ECO:0000313" key="1">
    <source>
        <dbReference type="EnsemblPlants" id="Kaladp0659s0001.1.v1.1.CDS.1"/>
    </source>
</evidence>
<dbReference type="EnsemblPlants" id="Kaladp0659s0001.1.v1.1">
    <property type="protein sequence ID" value="Kaladp0659s0001.1.v1.1.CDS.1"/>
    <property type="gene ID" value="Kaladp0659s0001.v1.1"/>
</dbReference>
<proteinExistence type="predicted"/>
<evidence type="ECO:0000313" key="2">
    <source>
        <dbReference type="Proteomes" id="UP000594263"/>
    </source>
</evidence>
<dbReference type="Gramene" id="Kaladp0659s0001.1.v1.1">
    <property type="protein sequence ID" value="Kaladp0659s0001.1.v1.1.CDS.1"/>
    <property type="gene ID" value="Kaladp0659s0001.v1.1"/>
</dbReference>
<accession>A0A7N0VE33</accession>
<name>A0A7N0VE33_KALFE</name>
<dbReference type="Proteomes" id="UP000594263">
    <property type="component" value="Unplaced"/>
</dbReference>
<sequence>MICNALKVKDELSMRCLRPSQGLFVLLHLICFPPHMPNKGWPPCCKYHYQLFSNMRNEVPSRDLPPKSNGIGLGIQP</sequence>